<gene>
    <name evidence="5" type="primary">slt_3</name>
    <name evidence="5" type="ORF">jaqu_16680</name>
</gene>
<dbReference type="Pfam" id="PF01464">
    <property type="entry name" value="SLT"/>
    <property type="match status" value="1"/>
</dbReference>
<evidence type="ECO:0000256" key="3">
    <source>
        <dbReference type="SAM" id="SignalP"/>
    </source>
</evidence>
<dbReference type="PANTHER" id="PTHR37423">
    <property type="entry name" value="SOLUBLE LYTIC MUREIN TRANSGLYCOSYLASE-RELATED"/>
    <property type="match status" value="1"/>
</dbReference>
<evidence type="ECO:0000259" key="4">
    <source>
        <dbReference type="Pfam" id="PF01464"/>
    </source>
</evidence>
<dbReference type="CDD" id="cd00254">
    <property type="entry name" value="LT-like"/>
    <property type="match status" value="1"/>
</dbReference>
<accession>A0A0D1D9J9</accession>
<dbReference type="Proteomes" id="UP000032232">
    <property type="component" value="Unassembled WGS sequence"/>
</dbReference>
<feature type="signal peptide" evidence="3">
    <location>
        <begin position="1"/>
        <end position="24"/>
    </location>
</feature>
<dbReference type="RefSeq" id="WP_236687820.1">
    <property type="nucleotide sequence ID" value="NZ_FZPF01000017.1"/>
</dbReference>
<evidence type="ECO:0000256" key="1">
    <source>
        <dbReference type="ARBA" id="ARBA00007734"/>
    </source>
</evidence>
<dbReference type="EC" id="4.2.2.-" evidence="5"/>
<dbReference type="InterPro" id="IPR008258">
    <property type="entry name" value="Transglycosylase_SLT_dom_1"/>
</dbReference>
<dbReference type="AlphaFoldDB" id="A0A0D1D9J9"/>
<dbReference type="InterPro" id="IPR014158">
    <property type="entry name" value="T4SS_VirB5"/>
</dbReference>
<dbReference type="STRING" id="935700.jaqu_16680"/>
<dbReference type="Gene3D" id="1.10.530.10">
    <property type="match status" value="1"/>
</dbReference>
<protein>
    <submittedName>
        <fullName evidence="5">Slt_3 protein</fullName>
        <ecNumber evidence="5">4.2.2.-</ecNumber>
    </submittedName>
</protein>
<dbReference type="SUPFAM" id="SSF53955">
    <property type="entry name" value="Lysozyme-like"/>
    <property type="match status" value="1"/>
</dbReference>
<comment type="similarity">
    <text evidence="1">Belongs to the transglycosylase Slt family.</text>
</comment>
<dbReference type="InterPro" id="IPR023346">
    <property type="entry name" value="Lysozyme-like_dom_sf"/>
</dbReference>
<name>A0A0D1D9J9_9RHOB</name>
<keyword evidence="6" id="KW-1185">Reference proteome</keyword>
<dbReference type="PATRIC" id="fig|935700.4.peg.1730"/>
<evidence type="ECO:0000256" key="2">
    <source>
        <dbReference type="ARBA" id="ARBA00009387"/>
    </source>
</evidence>
<evidence type="ECO:0000313" key="6">
    <source>
        <dbReference type="Proteomes" id="UP000032232"/>
    </source>
</evidence>
<feature type="domain" description="Transglycosylase SLT" evidence="4">
    <location>
        <begin position="152"/>
        <end position="247"/>
    </location>
</feature>
<dbReference type="SUPFAM" id="SSF101082">
    <property type="entry name" value="Typo IV secretion system protein TraC"/>
    <property type="match status" value="1"/>
</dbReference>
<reference evidence="5 6" key="1">
    <citation type="submission" date="2015-02" db="EMBL/GenBank/DDBJ databases">
        <title>Genome Sequence of Jannaschia aquimarina DSM28248, a member of the Roseobacter clade.</title>
        <authorList>
            <person name="Voget S."/>
            <person name="Daniel R."/>
        </authorList>
    </citation>
    <scope>NUCLEOTIDE SEQUENCE [LARGE SCALE GENOMIC DNA]</scope>
    <source>
        <strain evidence="5 6">GSW-M26</strain>
    </source>
</reference>
<proteinExistence type="inferred from homology"/>
<dbReference type="PANTHER" id="PTHR37423:SF2">
    <property type="entry name" value="MEMBRANE-BOUND LYTIC MUREIN TRANSGLYCOSYLASE C"/>
    <property type="match status" value="1"/>
</dbReference>
<keyword evidence="5" id="KW-0456">Lyase</keyword>
<keyword evidence="3" id="KW-0732">Signal</keyword>
<dbReference type="Pfam" id="PF07996">
    <property type="entry name" value="T4SS"/>
    <property type="match status" value="1"/>
</dbReference>
<dbReference type="GO" id="GO:0016829">
    <property type="term" value="F:lyase activity"/>
    <property type="evidence" value="ECO:0007669"/>
    <property type="project" value="UniProtKB-KW"/>
</dbReference>
<dbReference type="EMBL" id="JYFE01000031">
    <property type="protein sequence ID" value="KIT16573.1"/>
    <property type="molecule type" value="Genomic_DNA"/>
</dbReference>
<sequence length="378" mass="41026">MGRLLRTPPIAAAALAALCHSSLAQGVPTIDGRTLAEKLQAYLHLERDEDTQVAKAQNRADIQDFKAQQLDALDRMIEAFGSVPTMTAAFTGGGARYEGVEEVYGPVANPAGRFVFGDAREDIEQLIIRGAADTYGEPGVGRAGLSPLQWRCLLQALIWQESRFQVGARSPADAFGLTQIIPGTARYLGVYPDYYTDPYLQVVGGGRYLAEQLQRFDGNIIFALGAYNAGPGRIIEYGGVPPFRETQHYVQVIPEKYNSYLRTIGGAEALGTLDPAEYAVANASLLSDGSMHYAGHSLATARQALMRVRALVAQISDTNTAKQAMDLNTAIRAEVTLIVAARLRTKAARTQSEYSQVAAQLTRQREAMAFVDFSTPEF</sequence>
<evidence type="ECO:0000313" key="5">
    <source>
        <dbReference type="EMBL" id="KIT16573.1"/>
    </source>
</evidence>
<feature type="chain" id="PRO_5002244683" evidence="3">
    <location>
        <begin position="25"/>
        <end position="378"/>
    </location>
</feature>
<organism evidence="5 6">
    <name type="scientific">Jannaschia aquimarina</name>
    <dbReference type="NCBI Taxonomy" id="935700"/>
    <lineage>
        <taxon>Bacteria</taxon>
        <taxon>Pseudomonadati</taxon>
        <taxon>Pseudomonadota</taxon>
        <taxon>Alphaproteobacteria</taxon>
        <taxon>Rhodobacterales</taxon>
        <taxon>Roseobacteraceae</taxon>
        <taxon>Jannaschia</taxon>
    </lineage>
</organism>
<comment type="caution">
    <text evidence="5">The sequence shown here is derived from an EMBL/GenBank/DDBJ whole genome shotgun (WGS) entry which is preliminary data.</text>
</comment>
<comment type="similarity">
    <text evidence="2">Belongs to the virb1 family.</text>
</comment>